<evidence type="ECO:0000313" key="4">
    <source>
        <dbReference type="Proteomes" id="UP001620645"/>
    </source>
</evidence>
<keyword evidence="2" id="KW-0472">Membrane</keyword>
<proteinExistence type="predicted"/>
<evidence type="ECO:0000313" key="3">
    <source>
        <dbReference type="EMBL" id="KAL3090913.1"/>
    </source>
</evidence>
<comment type="caution">
    <text evidence="3">The sequence shown here is derived from an EMBL/GenBank/DDBJ whole genome shotgun (WGS) entry which is preliminary data.</text>
</comment>
<feature type="transmembrane region" description="Helical" evidence="2">
    <location>
        <begin position="48"/>
        <end position="69"/>
    </location>
</feature>
<organism evidence="3 4">
    <name type="scientific">Heterodera schachtii</name>
    <name type="common">Sugarbeet cyst nematode worm</name>
    <name type="synonym">Tylenchus schachtii</name>
    <dbReference type="NCBI Taxonomy" id="97005"/>
    <lineage>
        <taxon>Eukaryota</taxon>
        <taxon>Metazoa</taxon>
        <taxon>Ecdysozoa</taxon>
        <taxon>Nematoda</taxon>
        <taxon>Chromadorea</taxon>
        <taxon>Rhabditida</taxon>
        <taxon>Tylenchina</taxon>
        <taxon>Tylenchomorpha</taxon>
        <taxon>Tylenchoidea</taxon>
        <taxon>Heteroderidae</taxon>
        <taxon>Heteroderinae</taxon>
        <taxon>Heterodera</taxon>
    </lineage>
</organism>
<feature type="transmembrane region" description="Helical" evidence="2">
    <location>
        <begin position="21"/>
        <end position="42"/>
    </location>
</feature>
<keyword evidence="2" id="KW-1133">Transmembrane helix</keyword>
<feature type="region of interest" description="Disordered" evidence="1">
    <location>
        <begin position="1"/>
        <end position="20"/>
    </location>
</feature>
<protein>
    <submittedName>
        <fullName evidence="3">Uncharacterized protein</fullName>
    </submittedName>
</protein>
<keyword evidence="2" id="KW-0812">Transmembrane</keyword>
<sequence>MQNEAQTITEKSPPLGASAPSLGGSALSSLFASPLITLAPPITSSASFLLFLLTITFLLLISAFGLLLFKWHMRNGKSENGGSKAKAWNGRTPIISQPLRAVI</sequence>
<reference evidence="3 4" key="1">
    <citation type="submission" date="2024-10" db="EMBL/GenBank/DDBJ databases">
        <authorList>
            <person name="Kim D."/>
        </authorList>
    </citation>
    <scope>NUCLEOTIDE SEQUENCE [LARGE SCALE GENOMIC DNA]</scope>
    <source>
        <strain evidence="3">Taebaek</strain>
    </source>
</reference>
<evidence type="ECO:0000256" key="1">
    <source>
        <dbReference type="SAM" id="MobiDB-lite"/>
    </source>
</evidence>
<dbReference type="Proteomes" id="UP001620645">
    <property type="component" value="Unassembled WGS sequence"/>
</dbReference>
<feature type="compositionally biased region" description="Polar residues" evidence="1">
    <location>
        <begin position="1"/>
        <end position="10"/>
    </location>
</feature>
<dbReference type="AlphaFoldDB" id="A0ABD2JJZ1"/>
<gene>
    <name evidence="3" type="ORF">niasHS_007288</name>
</gene>
<name>A0ABD2JJZ1_HETSC</name>
<dbReference type="EMBL" id="JBICCN010000138">
    <property type="protein sequence ID" value="KAL3090913.1"/>
    <property type="molecule type" value="Genomic_DNA"/>
</dbReference>
<accession>A0ABD2JJZ1</accession>
<keyword evidence="4" id="KW-1185">Reference proteome</keyword>
<evidence type="ECO:0000256" key="2">
    <source>
        <dbReference type="SAM" id="Phobius"/>
    </source>
</evidence>